<name>A0A0B7H6Q0_9FLAO</name>
<dbReference type="Gene3D" id="2.40.170.20">
    <property type="entry name" value="TonB-dependent receptor, beta-barrel domain"/>
    <property type="match status" value="1"/>
</dbReference>
<dbReference type="Gene3D" id="2.170.130.10">
    <property type="entry name" value="TonB-dependent receptor, plug domain"/>
    <property type="match status" value="1"/>
</dbReference>
<dbReference type="STRING" id="28189.CCYN74_80068"/>
<dbReference type="Pfam" id="PF07715">
    <property type="entry name" value="Plug"/>
    <property type="match status" value="1"/>
</dbReference>
<evidence type="ECO:0000256" key="3">
    <source>
        <dbReference type="ARBA" id="ARBA00022452"/>
    </source>
</evidence>
<dbReference type="GO" id="GO:0015344">
    <property type="term" value="F:siderophore uptake transmembrane transporter activity"/>
    <property type="evidence" value="ECO:0007669"/>
    <property type="project" value="TreeGrafter"/>
</dbReference>
<dbReference type="SUPFAM" id="SSF56935">
    <property type="entry name" value="Porins"/>
    <property type="match status" value="1"/>
</dbReference>
<accession>A0A0B7H6Q0</accession>
<dbReference type="InterPro" id="IPR036942">
    <property type="entry name" value="Beta-barrel_TonB_sf"/>
</dbReference>
<keyword evidence="11" id="KW-1185">Reference proteome</keyword>
<dbReference type="InterPro" id="IPR008969">
    <property type="entry name" value="CarboxyPept-like_regulatory"/>
</dbReference>
<evidence type="ECO:0000259" key="8">
    <source>
        <dbReference type="Pfam" id="PF07715"/>
    </source>
</evidence>
<evidence type="ECO:0000256" key="7">
    <source>
        <dbReference type="ARBA" id="ARBA00023237"/>
    </source>
</evidence>
<dbReference type="InterPro" id="IPR039426">
    <property type="entry name" value="TonB-dep_rcpt-like"/>
</dbReference>
<feature type="domain" description="TonB-dependent receptor plug" evidence="8">
    <location>
        <begin position="124"/>
        <end position="212"/>
    </location>
</feature>
<proteinExistence type="predicted"/>
<dbReference type="InterPro" id="IPR037066">
    <property type="entry name" value="Plug_dom_sf"/>
</dbReference>
<dbReference type="GO" id="GO:0044718">
    <property type="term" value="P:siderophore transmembrane transport"/>
    <property type="evidence" value="ECO:0007669"/>
    <property type="project" value="TreeGrafter"/>
</dbReference>
<protein>
    <recommendedName>
        <fullName evidence="12">TonB-dependent receptor</fullName>
    </recommendedName>
</protein>
<keyword evidence="7" id="KW-0998">Cell outer membrane</keyword>
<evidence type="ECO:0000256" key="1">
    <source>
        <dbReference type="ARBA" id="ARBA00004571"/>
    </source>
</evidence>
<dbReference type="PANTHER" id="PTHR30069:SF29">
    <property type="entry name" value="HEMOGLOBIN AND HEMOGLOBIN-HAPTOGLOBIN-BINDING PROTEIN 1-RELATED"/>
    <property type="match status" value="1"/>
</dbReference>
<reference evidence="11" key="1">
    <citation type="submission" date="2015-01" db="EMBL/GenBank/DDBJ databases">
        <authorList>
            <person name="MANFREDI Pablo"/>
        </authorList>
    </citation>
    <scope>NUCLEOTIDE SEQUENCE [LARGE SCALE GENOMIC DNA]</scope>
    <source>
        <strain evidence="11">Ccyn2B</strain>
    </source>
</reference>
<dbReference type="InterPro" id="IPR012910">
    <property type="entry name" value="Plug_dom"/>
</dbReference>
<evidence type="ECO:0000259" key="9">
    <source>
        <dbReference type="Pfam" id="PF14905"/>
    </source>
</evidence>
<evidence type="ECO:0000313" key="11">
    <source>
        <dbReference type="Proteomes" id="UP000038055"/>
    </source>
</evidence>
<sequence length="791" mass="90756">MKKLFLILYFLSVLSYGQDFSLSGKVVDSQTKEEMPFTEVALQGISNKSVEIGVVSDEKGHFRIKNLQKGKYSITFHFVGYEKFTKEINIEQHKTDLGVISLKIASENLSEVVVEGKRAALSYSVDRKTINAAAFPEASNAIDLLTNVPSIQISVEGKISYREGGSFKVYINGIAVKNGEERLRTLEASQIEKIEIITNPSARYSSEGTAGIIRVLLKKNRLEGYAINASVLANTLGTNQISFSTDKKGKRGGWHTSAYLGHSTNAKTNMETFNQLQSDTKFFEIHEISHSKKRNRSNFFEFGFNYDVTDNDFIDFSAILKPLRDREKEISYIQTTENIFNLNRNLIASEKSTSDNSYAFDYQMVGVNLEYNHFFNKDKSHSLKLTSGYDVFIGSSDGKSRNVWTRPSETIVFGSVESEKNEIFTSTELAYELPLTERSNLEAGIAIETDFIPEITTESGVFHGDKIGIPSSDFPSNQKIKYEQNEYAAYATFKSSWKKFEYKLGLRVEHTRRDVSYSYTTNSAVQTTDVYQKNFTDWFPSVHLLYSFSDDTQLAANYSRRIHRPEYWAITPVFKMEDRYTYTNGNSRLQFSYTDAYEVNFKKSWGKDFLSAEVFARNQHDFFGDYRRPFRDNILLITQENLGDSWSVGSELMTGVDIFSWWNVNASVSGFYFEQKTNVDGVKNDFSQWRFHGKMNNTFKFPKNFSARLNCAFQSPITNLQFESNAIFLASASLTKSFKNNRWQLTLSGWNVFDSYRQTQQRNSEKFALKTQTRHQPYVSFSVKYQFNNQK</sequence>
<keyword evidence="2" id="KW-0813">Transport</keyword>
<dbReference type="Gene3D" id="2.60.40.1120">
    <property type="entry name" value="Carboxypeptidase-like, regulatory domain"/>
    <property type="match status" value="1"/>
</dbReference>
<dbReference type="GO" id="GO:0009279">
    <property type="term" value="C:cell outer membrane"/>
    <property type="evidence" value="ECO:0007669"/>
    <property type="project" value="UniProtKB-SubCell"/>
</dbReference>
<evidence type="ECO:0000256" key="6">
    <source>
        <dbReference type="ARBA" id="ARBA00023136"/>
    </source>
</evidence>
<keyword evidence="3" id="KW-1134">Transmembrane beta strand</keyword>
<evidence type="ECO:0000256" key="2">
    <source>
        <dbReference type="ARBA" id="ARBA00022448"/>
    </source>
</evidence>
<dbReference type="SUPFAM" id="SSF49464">
    <property type="entry name" value="Carboxypeptidase regulatory domain-like"/>
    <property type="match status" value="1"/>
</dbReference>
<comment type="subcellular location">
    <subcellularLocation>
        <location evidence="1">Cell outer membrane</location>
        <topology evidence="1">Multi-pass membrane protein</topology>
    </subcellularLocation>
</comment>
<organism evidence="10 11">
    <name type="scientific">Capnocytophaga cynodegmi</name>
    <dbReference type="NCBI Taxonomy" id="28189"/>
    <lineage>
        <taxon>Bacteria</taxon>
        <taxon>Pseudomonadati</taxon>
        <taxon>Bacteroidota</taxon>
        <taxon>Flavobacteriia</taxon>
        <taxon>Flavobacteriales</taxon>
        <taxon>Flavobacteriaceae</taxon>
        <taxon>Capnocytophaga</taxon>
    </lineage>
</organism>
<dbReference type="AlphaFoldDB" id="A0A0B7H6Q0"/>
<dbReference type="Pfam" id="PF13715">
    <property type="entry name" value="CarbopepD_reg_2"/>
    <property type="match status" value="1"/>
</dbReference>
<dbReference type="Proteomes" id="UP000038055">
    <property type="component" value="Unassembled WGS sequence"/>
</dbReference>
<dbReference type="EMBL" id="CDOD01000012">
    <property type="protein sequence ID" value="CEN34184.1"/>
    <property type="molecule type" value="Genomic_DNA"/>
</dbReference>
<keyword evidence="4" id="KW-0812">Transmembrane</keyword>
<keyword evidence="6" id="KW-0472">Membrane</keyword>
<keyword evidence="5" id="KW-0732">Signal</keyword>
<dbReference type="PANTHER" id="PTHR30069">
    <property type="entry name" value="TONB-DEPENDENT OUTER MEMBRANE RECEPTOR"/>
    <property type="match status" value="1"/>
</dbReference>
<evidence type="ECO:0000256" key="5">
    <source>
        <dbReference type="ARBA" id="ARBA00022729"/>
    </source>
</evidence>
<dbReference type="InterPro" id="IPR041700">
    <property type="entry name" value="OMP_b-brl_3"/>
</dbReference>
<dbReference type="Pfam" id="PF14905">
    <property type="entry name" value="OMP_b-brl_3"/>
    <property type="match status" value="1"/>
</dbReference>
<evidence type="ECO:0008006" key="12">
    <source>
        <dbReference type="Google" id="ProtNLM"/>
    </source>
</evidence>
<dbReference type="eggNOG" id="COG4771">
    <property type="taxonomic scope" value="Bacteria"/>
</dbReference>
<evidence type="ECO:0000313" key="10">
    <source>
        <dbReference type="EMBL" id="CEN34184.1"/>
    </source>
</evidence>
<gene>
    <name evidence="10" type="ORF">CCYN2B_20022</name>
</gene>
<dbReference type="RefSeq" id="WP_041991361.1">
    <property type="nucleotide sequence ID" value="NZ_CDOD01000012.1"/>
</dbReference>
<evidence type="ECO:0000256" key="4">
    <source>
        <dbReference type="ARBA" id="ARBA00022692"/>
    </source>
</evidence>
<feature type="domain" description="Outer membrane protein beta-barrel" evidence="9">
    <location>
        <begin position="378"/>
        <end position="785"/>
    </location>
</feature>